<keyword evidence="3" id="KW-1185">Reference proteome</keyword>
<accession>A0ABS8TE83</accession>
<feature type="region of interest" description="Disordered" evidence="1">
    <location>
        <begin position="1"/>
        <end position="36"/>
    </location>
</feature>
<reference evidence="2 3" key="1">
    <citation type="journal article" date="2021" name="BMC Genomics">
        <title>Datura genome reveals duplications of psychoactive alkaloid biosynthetic genes and high mutation rate following tissue culture.</title>
        <authorList>
            <person name="Rajewski A."/>
            <person name="Carter-House D."/>
            <person name="Stajich J."/>
            <person name="Litt A."/>
        </authorList>
    </citation>
    <scope>NUCLEOTIDE SEQUENCE [LARGE SCALE GENOMIC DNA]</scope>
    <source>
        <strain evidence="2">AR-01</strain>
    </source>
</reference>
<organism evidence="2 3">
    <name type="scientific">Datura stramonium</name>
    <name type="common">Jimsonweed</name>
    <name type="synonym">Common thornapple</name>
    <dbReference type="NCBI Taxonomy" id="4076"/>
    <lineage>
        <taxon>Eukaryota</taxon>
        <taxon>Viridiplantae</taxon>
        <taxon>Streptophyta</taxon>
        <taxon>Embryophyta</taxon>
        <taxon>Tracheophyta</taxon>
        <taxon>Spermatophyta</taxon>
        <taxon>Magnoliopsida</taxon>
        <taxon>eudicotyledons</taxon>
        <taxon>Gunneridae</taxon>
        <taxon>Pentapetalae</taxon>
        <taxon>asterids</taxon>
        <taxon>lamiids</taxon>
        <taxon>Solanales</taxon>
        <taxon>Solanaceae</taxon>
        <taxon>Solanoideae</taxon>
        <taxon>Datureae</taxon>
        <taxon>Datura</taxon>
    </lineage>
</organism>
<gene>
    <name evidence="2" type="ORF">HAX54_008918</name>
</gene>
<evidence type="ECO:0000256" key="1">
    <source>
        <dbReference type="SAM" id="MobiDB-lite"/>
    </source>
</evidence>
<name>A0ABS8TE83_DATST</name>
<comment type="caution">
    <text evidence="2">The sequence shown here is derived from an EMBL/GenBank/DDBJ whole genome shotgun (WGS) entry which is preliminary data.</text>
</comment>
<feature type="non-terminal residue" evidence="2">
    <location>
        <position position="1"/>
    </location>
</feature>
<protein>
    <submittedName>
        <fullName evidence="2">Uncharacterized protein</fullName>
    </submittedName>
</protein>
<dbReference type="Proteomes" id="UP000823775">
    <property type="component" value="Unassembled WGS sequence"/>
</dbReference>
<dbReference type="EMBL" id="JACEIK010001478">
    <property type="protein sequence ID" value="MCD7469737.1"/>
    <property type="molecule type" value="Genomic_DNA"/>
</dbReference>
<feature type="non-terminal residue" evidence="2">
    <location>
        <position position="104"/>
    </location>
</feature>
<sequence length="104" mass="11849">HDKATQNDNRYGPLDSRSRQRRGGGPGTYSADNSMTENWSHVVSNFQVPKPTQIMSGPTENIQRSFQQGYSYHQEVEPILTQIQYAKICQMMEEKNVSHSANMT</sequence>
<proteinExistence type="predicted"/>
<evidence type="ECO:0000313" key="3">
    <source>
        <dbReference type="Proteomes" id="UP000823775"/>
    </source>
</evidence>
<evidence type="ECO:0000313" key="2">
    <source>
        <dbReference type="EMBL" id="MCD7469737.1"/>
    </source>
</evidence>